<name>A0ABM7RC29_9BACT</name>
<dbReference type="PANTHER" id="PTHR34512">
    <property type="entry name" value="CELL SURFACE PROTEIN"/>
    <property type="match status" value="1"/>
</dbReference>
<dbReference type="PROSITE" id="PS51257">
    <property type="entry name" value="PROKAR_LIPOPROTEIN"/>
    <property type="match status" value="1"/>
</dbReference>
<evidence type="ECO:0000313" key="3">
    <source>
        <dbReference type="Proteomes" id="UP001374893"/>
    </source>
</evidence>
<dbReference type="EMBL" id="AP024702">
    <property type="protein sequence ID" value="BCX47226.1"/>
    <property type="molecule type" value="Genomic_DNA"/>
</dbReference>
<dbReference type="PANTHER" id="PTHR34512:SF30">
    <property type="entry name" value="OUTER MEMBRANE PROTEIN ASSEMBLY FACTOR BAMB"/>
    <property type="match status" value="1"/>
</dbReference>
<accession>A0ABM7RC29</accession>
<dbReference type="InterPro" id="IPR002372">
    <property type="entry name" value="PQQ_rpt_dom"/>
</dbReference>
<feature type="domain" description="Pyrrolo-quinoline quinone repeat" evidence="1">
    <location>
        <begin position="63"/>
        <end position="195"/>
    </location>
</feature>
<dbReference type="InterPro" id="IPR018391">
    <property type="entry name" value="PQQ_b-propeller_rpt"/>
</dbReference>
<organism evidence="2 3">
    <name type="scientific">Haloferula helveola</name>
    <dbReference type="NCBI Taxonomy" id="490095"/>
    <lineage>
        <taxon>Bacteria</taxon>
        <taxon>Pseudomonadati</taxon>
        <taxon>Verrucomicrobiota</taxon>
        <taxon>Verrucomicrobiia</taxon>
        <taxon>Verrucomicrobiales</taxon>
        <taxon>Verrucomicrobiaceae</taxon>
        <taxon>Haloferula</taxon>
    </lineage>
</organism>
<keyword evidence="3" id="KW-1185">Reference proteome</keyword>
<proteinExistence type="predicted"/>
<evidence type="ECO:0000259" key="1">
    <source>
        <dbReference type="Pfam" id="PF13360"/>
    </source>
</evidence>
<reference evidence="2 3" key="1">
    <citation type="submission" date="2021-06" db="EMBL/GenBank/DDBJ databases">
        <title>Complete genome of Haloferula helveola possessing various polysaccharide degrading enzymes.</title>
        <authorList>
            <person name="Takami H."/>
            <person name="Huang C."/>
            <person name="Hamasaki K."/>
        </authorList>
    </citation>
    <scope>NUCLEOTIDE SEQUENCE [LARGE SCALE GENOMIC DNA]</scope>
    <source>
        <strain evidence="2 3">CN-1</strain>
    </source>
</reference>
<dbReference type="Gene3D" id="2.130.10.10">
    <property type="entry name" value="YVTN repeat-like/Quinoprotein amine dehydrogenase"/>
    <property type="match status" value="2"/>
</dbReference>
<gene>
    <name evidence="2" type="ORF">HAHE_11340</name>
</gene>
<dbReference type="RefSeq" id="WP_338689306.1">
    <property type="nucleotide sequence ID" value="NZ_AP024702.1"/>
</dbReference>
<dbReference type="InterPro" id="IPR011044">
    <property type="entry name" value="Quino_amine_DH_bsu"/>
</dbReference>
<sequence>MSFRLPAILGAALLSACDEPAPEHVEPAADPAAPAPLTDWPVTRGGPTLQGRINGPAPKDPAIDWTFTLDNPSVAEAALSEGTLIVGDLMGFIHAIDFETRKLRWKFETGDTIEGAATIHDGAVFVGSGDQSFHALELTDGSKRWSIEGLEKFPSAANVIPAPDGNGFHLILNGYDGICRCINPADGKEIWQYETNDYINGTPALIGTDRIAFGGCDSVIHVLDAATGKPVNEILTDAQITDSVASLGSTVYSGNYANQVVAAEIDAEEPTWIYQGDDFPFFSAPAVDDARVYIGCRDKALHAIDRETGKKVWVFATGGRVESSPIVFDDAVVFGSSDGRLYAVNPEDGTELWRLDLGEKLTASPIFAQDRIIIAGGAGTVFVIGSGGG</sequence>
<dbReference type="Proteomes" id="UP001374893">
    <property type="component" value="Chromosome"/>
</dbReference>
<dbReference type="SMART" id="SM00564">
    <property type="entry name" value="PQQ"/>
    <property type="match status" value="5"/>
</dbReference>
<dbReference type="InterPro" id="IPR015943">
    <property type="entry name" value="WD40/YVTN_repeat-like_dom_sf"/>
</dbReference>
<protein>
    <recommendedName>
        <fullName evidence="1">Pyrrolo-quinoline quinone repeat domain-containing protein</fullName>
    </recommendedName>
</protein>
<feature type="domain" description="Pyrrolo-quinoline quinone repeat" evidence="1">
    <location>
        <begin position="217"/>
        <end position="381"/>
    </location>
</feature>
<evidence type="ECO:0000313" key="2">
    <source>
        <dbReference type="EMBL" id="BCX47226.1"/>
    </source>
</evidence>
<dbReference type="Pfam" id="PF13360">
    <property type="entry name" value="PQQ_2"/>
    <property type="match status" value="2"/>
</dbReference>
<dbReference type="Gene3D" id="2.40.10.480">
    <property type="match status" value="1"/>
</dbReference>
<dbReference type="SUPFAM" id="SSF50969">
    <property type="entry name" value="YVTN repeat-like/Quinoprotein amine dehydrogenase"/>
    <property type="match status" value="1"/>
</dbReference>